<evidence type="ECO:0000313" key="3">
    <source>
        <dbReference type="EMBL" id="AFK43407.1"/>
    </source>
</evidence>
<feature type="transmembrane region" description="Helical" evidence="2">
    <location>
        <begin position="20"/>
        <end position="37"/>
    </location>
</feature>
<dbReference type="EMBL" id="BT143613">
    <property type="protein sequence ID" value="AFK43407.1"/>
    <property type="molecule type" value="mRNA"/>
</dbReference>
<evidence type="ECO:0000256" key="1">
    <source>
        <dbReference type="SAM" id="MobiDB-lite"/>
    </source>
</evidence>
<protein>
    <submittedName>
        <fullName evidence="3">Uncharacterized protein</fullName>
    </submittedName>
</protein>
<accession>I3ST15</accession>
<keyword evidence="2" id="KW-0472">Membrane</keyword>
<sequence length="75" mass="8595">MSKQLSNRNQRTKGSMIKQGFKIFTLIAVIIGLLFLHNHSLDKRKANEDNSTKVFEKLKASHETKNLEEKDSNHG</sequence>
<dbReference type="AlphaFoldDB" id="I3ST15"/>
<proteinExistence type="evidence at transcript level"/>
<organism evidence="3">
    <name type="scientific">Lotus japonicus</name>
    <name type="common">Lotus corniculatus var. japonicus</name>
    <dbReference type="NCBI Taxonomy" id="34305"/>
    <lineage>
        <taxon>Eukaryota</taxon>
        <taxon>Viridiplantae</taxon>
        <taxon>Streptophyta</taxon>
        <taxon>Embryophyta</taxon>
        <taxon>Tracheophyta</taxon>
        <taxon>Spermatophyta</taxon>
        <taxon>Magnoliopsida</taxon>
        <taxon>eudicotyledons</taxon>
        <taxon>Gunneridae</taxon>
        <taxon>Pentapetalae</taxon>
        <taxon>rosids</taxon>
        <taxon>fabids</taxon>
        <taxon>Fabales</taxon>
        <taxon>Fabaceae</taxon>
        <taxon>Papilionoideae</taxon>
        <taxon>50 kb inversion clade</taxon>
        <taxon>NPAAA clade</taxon>
        <taxon>Hologalegina</taxon>
        <taxon>robinioid clade</taxon>
        <taxon>Loteae</taxon>
        <taxon>Lotus</taxon>
    </lineage>
</organism>
<name>I3ST15_LOTJA</name>
<keyword evidence="2" id="KW-0812">Transmembrane</keyword>
<keyword evidence="2" id="KW-1133">Transmembrane helix</keyword>
<evidence type="ECO:0000256" key="2">
    <source>
        <dbReference type="SAM" id="Phobius"/>
    </source>
</evidence>
<reference evidence="3" key="1">
    <citation type="submission" date="2012-05" db="EMBL/GenBank/DDBJ databases">
        <authorList>
            <person name="Krishnakumar V."/>
            <person name="Cheung F."/>
            <person name="Xiao Y."/>
            <person name="Chan A."/>
            <person name="Moskal W.A."/>
            <person name="Town C.D."/>
        </authorList>
    </citation>
    <scope>NUCLEOTIDE SEQUENCE</scope>
</reference>
<feature type="region of interest" description="Disordered" evidence="1">
    <location>
        <begin position="46"/>
        <end position="75"/>
    </location>
</feature>